<sequence length="190" mass="22362">MKKLLVALIFLATISSCSFGENEQLYFVIKHPEKDTATYTDDNLPPPPPQIITYYSKYNFILLDNSVIYFHNNYKYYNCYTGLDMEKPPRIDLQPKDLKKIEIEDLYSFLSKEITDSTIKSKTFGITVTSPTDSIKNPGFWVIKNYLKSKNIRYYNIKNWTEEEEYSLKAKLQNIPYKPENIKWKVGFDS</sequence>
<name>A0ABV7YZ76_9BACT</name>
<accession>A0ABV7YZ76</accession>
<dbReference type="EMBL" id="JBHRYQ010000001">
    <property type="protein sequence ID" value="MFC3811267.1"/>
    <property type="molecule type" value="Genomic_DNA"/>
</dbReference>
<comment type="caution">
    <text evidence="2">The sequence shown here is derived from an EMBL/GenBank/DDBJ whole genome shotgun (WGS) entry which is preliminary data.</text>
</comment>
<keyword evidence="3" id="KW-1185">Reference proteome</keyword>
<reference evidence="3" key="1">
    <citation type="journal article" date="2019" name="Int. J. Syst. Evol. Microbiol.">
        <title>The Global Catalogue of Microorganisms (GCM) 10K type strain sequencing project: providing services to taxonomists for standard genome sequencing and annotation.</title>
        <authorList>
            <consortium name="The Broad Institute Genomics Platform"/>
            <consortium name="The Broad Institute Genome Sequencing Center for Infectious Disease"/>
            <person name="Wu L."/>
            <person name="Ma J."/>
        </authorList>
    </citation>
    <scope>NUCLEOTIDE SEQUENCE [LARGE SCALE GENOMIC DNA]</scope>
    <source>
        <strain evidence="3">CECT 7956</strain>
    </source>
</reference>
<keyword evidence="1" id="KW-0732">Signal</keyword>
<proteinExistence type="predicted"/>
<feature type="signal peptide" evidence="1">
    <location>
        <begin position="1"/>
        <end position="20"/>
    </location>
</feature>
<gene>
    <name evidence="2" type="ORF">ACFOOI_11445</name>
</gene>
<evidence type="ECO:0000313" key="2">
    <source>
        <dbReference type="EMBL" id="MFC3811267.1"/>
    </source>
</evidence>
<feature type="chain" id="PRO_5046477293" description="Lipoprotein" evidence="1">
    <location>
        <begin position="21"/>
        <end position="190"/>
    </location>
</feature>
<dbReference type="PROSITE" id="PS51257">
    <property type="entry name" value="PROKAR_LIPOPROTEIN"/>
    <property type="match status" value="1"/>
</dbReference>
<evidence type="ECO:0000313" key="3">
    <source>
        <dbReference type="Proteomes" id="UP001595616"/>
    </source>
</evidence>
<protein>
    <recommendedName>
        <fullName evidence="4">Lipoprotein</fullName>
    </recommendedName>
</protein>
<evidence type="ECO:0008006" key="4">
    <source>
        <dbReference type="Google" id="ProtNLM"/>
    </source>
</evidence>
<evidence type="ECO:0000256" key="1">
    <source>
        <dbReference type="SAM" id="SignalP"/>
    </source>
</evidence>
<dbReference type="RefSeq" id="WP_379838109.1">
    <property type="nucleotide sequence ID" value="NZ_JBHRYQ010000001.1"/>
</dbReference>
<dbReference type="Proteomes" id="UP001595616">
    <property type="component" value="Unassembled WGS sequence"/>
</dbReference>
<organism evidence="2 3">
    <name type="scientific">Lacihabitans lacunae</name>
    <dbReference type="NCBI Taxonomy" id="1028214"/>
    <lineage>
        <taxon>Bacteria</taxon>
        <taxon>Pseudomonadati</taxon>
        <taxon>Bacteroidota</taxon>
        <taxon>Cytophagia</taxon>
        <taxon>Cytophagales</taxon>
        <taxon>Leadbetterellaceae</taxon>
        <taxon>Lacihabitans</taxon>
    </lineage>
</organism>